<protein>
    <recommendedName>
        <fullName evidence="3">HTH domain-containing protein</fullName>
    </recommendedName>
</protein>
<dbReference type="PANTHER" id="PTHR34580:SF1">
    <property type="entry name" value="PROTEIN PAFC"/>
    <property type="match status" value="1"/>
</dbReference>
<gene>
    <name evidence="1" type="ORF">FAK_25400</name>
</gene>
<dbReference type="AlphaFoldDB" id="A0AAU9EQT4"/>
<organism evidence="1 2">
    <name type="scientific">Desulfoferula mesophila</name>
    <dbReference type="NCBI Taxonomy" id="3058419"/>
    <lineage>
        <taxon>Bacteria</taxon>
        <taxon>Pseudomonadati</taxon>
        <taxon>Thermodesulfobacteriota</taxon>
        <taxon>Desulfarculia</taxon>
        <taxon>Desulfarculales</taxon>
        <taxon>Desulfarculaceae</taxon>
        <taxon>Desulfoferula</taxon>
    </lineage>
</organism>
<evidence type="ECO:0008006" key="3">
    <source>
        <dbReference type="Google" id="ProtNLM"/>
    </source>
</evidence>
<name>A0AAU9EQT4_9BACT</name>
<sequence length="214" mass="23879">MNSRRLARLMDIICDIKAHPRRNPDEMCERLQISRRQFYKDRDELLAMGFGFHYSRGRGGFVLDKELTFNVNGLSLAELFALILAVRELTRLSDYSLAMGALSGLRTLVGQLPSAVRPWFTEAVDGVVVADGFGCDPQALSDLEEAITGEWPVVLVVDQGQSEDRLNVEPKQIYLREGSLFLEASGDKLGESGLVALSRVHRVIATPIFKNRGR</sequence>
<dbReference type="EMBL" id="AP028679">
    <property type="protein sequence ID" value="BEQ15474.1"/>
    <property type="molecule type" value="Genomic_DNA"/>
</dbReference>
<dbReference type="RefSeq" id="WP_338599900.1">
    <property type="nucleotide sequence ID" value="NZ_AP028679.1"/>
</dbReference>
<evidence type="ECO:0000313" key="2">
    <source>
        <dbReference type="Proteomes" id="UP001366166"/>
    </source>
</evidence>
<dbReference type="KEGG" id="dmp:FAK_25400"/>
<dbReference type="Proteomes" id="UP001366166">
    <property type="component" value="Chromosome"/>
</dbReference>
<reference evidence="2" key="1">
    <citation type="journal article" date="2023" name="Arch. Microbiol.">
        <title>Desulfoferula mesophilus gen. nov. sp. nov., a mesophilic sulfate-reducing bacterium isolated from a brackish lake sediment.</title>
        <authorList>
            <person name="Watanabe T."/>
            <person name="Yabe T."/>
            <person name="Tsuji J.M."/>
            <person name="Fukui M."/>
        </authorList>
    </citation>
    <scope>NUCLEOTIDE SEQUENCE [LARGE SCALE GENOMIC DNA]</scope>
    <source>
        <strain evidence="2">12FAK</strain>
    </source>
</reference>
<evidence type="ECO:0000313" key="1">
    <source>
        <dbReference type="EMBL" id="BEQ15474.1"/>
    </source>
</evidence>
<keyword evidence="2" id="KW-1185">Reference proteome</keyword>
<dbReference type="PANTHER" id="PTHR34580">
    <property type="match status" value="1"/>
</dbReference>
<dbReference type="InterPro" id="IPR051534">
    <property type="entry name" value="CBASS_pafABC_assoc_protein"/>
</dbReference>
<proteinExistence type="predicted"/>
<accession>A0AAU9EQT4</accession>